<feature type="domain" description="Hemerythrin-like" evidence="2">
    <location>
        <begin position="5"/>
        <end position="119"/>
    </location>
</feature>
<evidence type="ECO:0000259" key="2">
    <source>
        <dbReference type="Pfam" id="PF01814"/>
    </source>
</evidence>
<accession>A0ABV8FPU6</accession>
<reference evidence="4" key="1">
    <citation type="journal article" date="2019" name="Int. J. Syst. Evol. Microbiol.">
        <title>The Global Catalogue of Microorganisms (GCM) 10K type strain sequencing project: providing services to taxonomists for standard genome sequencing and annotation.</title>
        <authorList>
            <consortium name="The Broad Institute Genomics Platform"/>
            <consortium name="The Broad Institute Genome Sequencing Center for Infectious Disease"/>
            <person name="Wu L."/>
            <person name="Ma J."/>
        </authorList>
    </citation>
    <scope>NUCLEOTIDE SEQUENCE [LARGE SCALE GENOMIC DNA]</scope>
    <source>
        <strain evidence="4">TBRC 1826</strain>
    </source>
</reference>
<protein>
    <submittedName>
        <fullName evidence="3">Hemerythrin domain-containing protein</fullName>
    </submittedName>
</protein>
<dbReference type="PANTHER" id="PTHR35585">
    <property type="entry name" value="HHE DOMAIN PROTEIN (AFU_ORTHOLOGUE AFUA_4G00730)"/>
    <property type="match status" value="1"/>
</dbReference>
<dbReference type="PANTHER" id="PTHR35585:SF1">
    <property type="entry name" value="HHE DOMAIN PROTEIN (AFU_ORTHOLOGUE AFUA_4G00730)"/>
    <property type="match status" value="1"/>
</dbReference>
<evidence type="ECO:0000313" key="4">
    <source>
        <dbReference type="Proteomes" id="UP001595847"/>
    </source>
</evidence>
<sequence length="188" mass="21458">MARNLITLITRDHRELEKMFGPLGRAPEKRERLVREVAARFVAHGNAAEEYLYPVAEHEAGETDGVRGCAAEHHKAEEILERLSATDCGSPLFDDRLHELVDVVRRHVRQEEDEILPALAKAVSTERLEELGAAFDRMRQEEVRRILSAGKAPLTRDELYEQAEKMGIEGRSHMNREELAESLQRRKG</sequence>
<dbReference type="InterPro" id="IPR012312">
    <property type="entry name" value="Hemerythrin-like"/>
</dbReference>
<dbReference type="EMBL" id="JBHSBH010000008">
    <property type="protein sequence ID" value="MFC3996911.1"/>
    <property type="molecule type" value="Genomic_DNA"/>
</dbReference>
<feature type="region of interest" description="Disordered" evidence="1">
    <location>
        <begin position="165"/>
        <end position="188"/>
    </location>
</feature>
<evidence type="ECO:0000313" key="3">
    <source>
        <dbReference type="EMBL" id="MFC3996911.1"/>
    </source>
</evidence>
<name>A0ABV8FPU6_9ACTN</name>
<evidence type="ECO:0000256" key="1">
    <source>
        <dbReference type="SAM" id="MobiDB-lite"/>
    </source>
</evidence>
<gene>
    <name evidence="3" type="ORF">ACFOVU_13355</name>
</gene>
<organism evidence="3 4">
    <name type="scientific">Nocardiopsis sediminis</name>
    <dbReference type="NCBI Taxonomy" id="1778267"/>
    <lineage>
        <taxon>Bacteria</taxon>
        <taxon>Bacillati</taxon>
        <taxon>Actinomycetota</taxon>
        <taxon>Actinomycetes</taxon>
        <taxon>Streptosporangiales</taxon>
        <taxon>Nocardiopsidaceae</taxon>
        <taxon>Nocardiopsis</taxon>
    </lineage>
</organism>
<keyword evidence="4" id="KW-1185">Reference proteome</keyword>
<comment type="caution">
    <text evidence="3">The sequence shown here is derived from an EMBL/GenBank/DDBJ whole genome shotgun (WGS) entry which is preliminary data.</text>
</comment>
<feature type="compositionally biased region" description="Basic and acidic residues" evidence="1">
    <location>
        <begin position="165"/>
        <end position="179"/>
    </location>
</feature>
<dbReference type="Gene3D" id="1.20.120.520">
    <property type="entry name" value="nmb1532 protein domain like"/>
    <property type="match status" value="1"/>
</dbReference>
<dbReference type="RefSeq" id="WP_378533384.1">
    <property type="nucleotide sequence ID" value="NZ_JBHSBH010000008.1"/>
</dbReference>
<dbReference type="Pfam" id="PF01814">
    <property type="entry name" value="Hemerythrin"/>
    <property type="match status" value="1"/>
</dbReference>
<proteinExistence type="predicted"/>
<dbReference type="Proteomes" id="UP001595847">
    <property type="component" value="Unassembled WGS sequence"/>
</dbReference>